<dbReference type="FunFam" id="3.75.10.10:FF:000004">
    <property type="entry name" value="N(G),N(G)-dimethylarginine dimethylaminohydrolase 1"/>
    <property type="match status" value="1"/>
</dbReference>
<feature type="active site" description="Nucleophile" evidence="3">
    <location>
        <position position="415"/>
    </location>
</feature>
<evidence type="ECO:0000256" key="2">
    <source>
        <dbReference type="ARBA" id="ARBA00022801"/>
    </source>
</evidence>
<evidence type="ECO:0000313" key="4">
    <source>
        <dbReference type="EMBL" id="KAF0304708.1"/>
    </source>
</evidence>
<dbReference type="PANTHER" id="PTHR12737:SF9">
    <property type="entry name" value="DIMETHYLARGININASE"/>
    <property type="match status" value="1"/>
</dbReference>
<dbReference type="InterPro" id="IPR033199">
    <property type="entry name" value="DDAH-like"/>
</dbReference>
<feature type="active site" description="Proton donor" evidence="3">
    <location>
        <position position="319"/>
    </location>
</feature>
<dbReference type="EMBL" id="VIIS01000821">
    <property type="protein sequence ID" value="KAF0304708.1"/>
    <property type="molecule type" value="Genomic_DNA"/>
</dbReference>
<proteinExistence type="inferred from homology"/>
<dbReference type="SUPFAM" id="SSF55909">
    <property type="entry name" value="Pentein"/>
    <property type="match status" value="1"/>
</dbReference>
<evidence type="ECO:0000256" key="1">
    <source>
        <dbReference type="ARBA" id="ARBA00008532"/>
    </source>
</evidence>
<dbReference type="PANTHER" id="PTHR12737">
    <property type="entry name" value="DIMETHYLARGININE DIMETHYLAMINOHYDROLASE"/>
    <property type="match status" value="1"/>
</dbReference>
<protein>
    <submittedName>
        <fullName evidence="4">N(G),N(G)-dimethylarginine dimethylaminohydrolase 1</fullName>
    </submittedName>
</protein>
<dbReference type="GO" id="GO:0006525">
    <property type="term" value="P:arginine metabolic process"/>
    <property type="evidence" value="ECO:0007669"/>
    <property type="project" value="TreeGrafter"/>
</dbReference>
<name>A0A6A4WRI7_AMPAM</name>
<gene>
    <name evidence="4" type="primary">DDAH1_0</name>
    <name evidence="4" type="ORF">FJT64_023558</name>
</gene>
<dbReference type="GO" id="GO:0016597">
    <property type="term" value="F:amino acid binding"/>
    <property type="evidence" value="ECO:0007669"/>
    <property type="project" value="TreeGrafter"/>
</dbReference>
<dbReference type="AlphaFoldDB" id="A0A6A4WRI7"/>
<evidence type="ECO:0000256" key="3">
    <source>
        <dbReference type="PIRSR" id="PIRSR633199-1"/>
    </source>
</evidence>
<comment type="caution">
    <text evidence="4">The sequence shown here is derived from an EMBL/GenBank/DDBJ whole genome shotgun (WGS) entry which is preliminary data.</text>
</comment>
<comment type="similarity">
    <text evidence="1">Belongs to the DDAH family.</text>
</comment>
<keyword evidence="2 4" id="KW-0378">Hydrolase</keyword>
<dbReference type="GO" id="GO:0016403">
    <property type="term" value="F:dimethylargininase activity"/>
    <property type="evidence" value="ECO:0007669"/>
    <property type="project" value="TreeGrafter"/>
</dbReference>
<dbReference type="GO" id="GO:0045429">
    <property type="term" value="P:positive regulation of nitric oxide biosynthetic process"/>
    <property type="evidence" value="ECO:0007669"/>
    <property type="project" value="TreeGrafter"/>
</dbReference>
<dbReference type="Gene3D" id="3.75.10.10">
    <property type="entry name" value="L-arginine/glycine Amidinotransferase, Chain A"/>
    <property type="match status" value="1"/>
</dbReference>
<reference evidence="4 5" key="1">
    <citation type="submission" date="2019-07" db="EMBL/GenBank/DDBJ databases">
        <title>Draft genome assembly of a fouling barnacle, Amphibalanus amphitrite (Darwin, 1854): The first reference genome for Thecostraca.</title>
        <authorList>
            <person name="Kim W."/>
        </authorList>
    </citation>
    <scope>NUCLEOTIDE SEQUENCE [LARGE SCALE GENOMIC DNA]</scope>
    <source>
        <strain evidence="4">SNU_AA5</strain>
        <tissue evidence="4">Soma without cirri and trophi</tissue>
    </source>
</reference>
<accession>A0A6A4WRI7</accession>
<keyword evidence="5" id="KW-1185">Reference proteome</keyword>
<organism evidence="4 5">
    <name type="scientific">Amphibalanus amphitrite</name>
    <name type="common">Striped barnacle</name>
    <name type="synonym">Balanus amphitrite</name>
    <dbReference type="NCBI Taxonomy" id="1232801"/>
    <lineage>
        <taxon>Eukaryota</taxon>
        <taxon>Metazoa</taxon>
        <taxon>Ecdysozoa</taxon>
        <taxon>Arthropoda</taxon>
        <taxon>Crustacea</taxon>
        <taxon>Multicrustacea</taxon>
        <taxon>Cirripedia</taxon>
        <taxon>Thoracica</taxon>
        <taxon>Thoracicalcarea</taxon>
        <taxon>Balanomorpha</taxon>
        <taxon>Balanoidea</taxon>
        <taxon>Balanidae</taxon>
        <taxon>Amphibalaninae</taxon>
        <taxon>Amphibalanus</taxon>
    </lineage>
</organism>
<dbReference type="OrthoDB" id="10016839at2759"/>
<sequence>MAPTSVDCLDSQSDITVYGVLADALLDFTPVSVIWLWNTVTGRSRGPFSPRHEFVTDAHCLRSPVSAFIDRLYFTYLDSSSPPFYKYFFQFIISSHSTKKISFSIHPSHLTMLLRHLSRRARVFPAPARAAACLRPGATSPRPLCSSSARHQSGMATFGRYTHAIVCRVPNAFKEAVGLSAPVSLDEARRQHEAYVRSLRQLDVDVIELPADEKHPDCVFVEDCAVVCNGIALLCRPGHASRRGEVDAIRAVIKKELELPIVEVLDPKATLDGGDVLFTGREFFVGLSGRTNEAGAAAVAAAFPEFSCTPIRVPAGTLHLKTLVTMAGPDILAVSELDDAQTVLKRIEREATFRYQTLTVREPAAANCVLVNGTLIHRARSECPESCDVFEDRLSTNLHPVCISELAKADAGLTCCSILVRKSKRPQL</sequence>
<dbReference type="GO" id="GO:0000052">
    <property type="term" value="P:citrulline metabolic process"/>
    <property type="evidence" value="ECO:0007669"/>
    <property type="project" value="TreeGrafter"/>
</dbReference>
<evidence type="ECO:0000313" key="5">
    <source>
        <dbReference type="Proteomes" id="UP000440578"/>
    </source>
</evidence>
<dbReference type="Proteomes" id="UP000440578">
    <property type="component" value="Unassembled WGS sequence"/>
</dbReference>
<dbReference type="Pfam" id="PF19420">
    <property type="entry name" value="DDAH_eukar"/>
    <property type="match status" value="1"/>
</dbReference>